<dbReference type="PANTHER" id="PTHR11439:SF470">
    <property type="entry name" value="CYSTEINE-RICH RLK (RECEPTOR-LIKE PROTEIN KINASE) 8"/>
    <property type="match status" value="1"/>
</dbReference>
<organism evidence="1">
    <name type="scientific">Populus alba</name>
    <name type="common">White poplar</name>
    <dbReference type="NCBI Taxonomy" id="43335"/>
    <lineage>
        <taxon>Eukaryota</taxon>
        <taxon>Viridiplantae</taxon>
        <taxon>Streptophyta</taxon>
        <taxon>Embryophyta</taxon>
        <taxon>Tracheophyta</taxon>
        <taxon>Spermatophyta</taxon>
        <taxon>Magnoliopsida</taxon>
        <taxon>eudicotyledons</taxon>
        <taxon>Gunneridae</taxon>
        <taxon>Pentapetalae</taxon>
        <taxon>rosids</taxon>
        <taxon>fabids</taxon>
        <taxon>Malpighiales</taxon>
        <taxon>Salicaceae</taxon>
        <taxon>Saliceae</taxon>
        <taxon>Populus</taxon>
    </lineage>
</organism>
<sequence>MEQNAKPAPSDGELRKDPGIMCSVSTLSQFTQQPRRPHLDAAHRLLRYLKGSPRQGLFFPSHRQLNIVGYCDADWAGCLTKRRSVTGYYIFLGQALVSWKSKKQSTISRSSTEAECMSMAAITCELTWLRYMPIDWKNLNLQMVLYARNMVRLSSSQSNKIIFHQPN</sequence>
<accession>A0A4U5N967</accession>
<gene>
    <name evidence="1" type="ORF">D5086_0000281580</name>
</gene>
<evidence type="ECO:0008006" key="2">
    <source>
        <dbReference type="Google" id="ProtNLM"/>
    </source>
</evidence>
<proteinExistence type="predicted"/>
<name>A0A4U5N967_POPAL</name>
<protein>
    <recommendedName>
        <fullName evidence="2">Mitochondrial protein</fullName>
    </recommendedName>
</protein>
<dbReference type="STRING" id="43335.A0A4U5N967"/>
<dbReference type="CDD" id="cd09272">
    <property type="entry name" value="RNase_HI_RT_Ty1"/>
    <property type="match status" value="1"/>
</dbReference>
<dbReference type="AlphaFoldDB" id="A0A4U5N967"/>
<evidence type="ECO:0000313" key="1">
    <source>
        <dbReference type="EMBL" id="TKR78593.1"/>
    </source>
</evidence>
<reference evidence="1" key="1">
    <citation type="submission" date="2018-10" db="EMBL/GenBank/DDBJ databases">
        <title>Population genomic analysis revealed the cold adaptation of white poplar.</title>
        <authorList>
            <person name="Liu Y.-J."/>
        </authorList>
    </citation>
    <scope>NUCLEOTIDE SEQUENCE [LARGE SCALE GENOMIC DNA]</scope>
    <source>
        <strain evidence="1">PAL-ZL1</strain>
    </source>
</reference>
<dbReference type="PANTHER" id="PTHR11439">
    <property type="entry name" value="GAG-POL-RELATED RETROTRANSPOSON"/>
    <property type="match status" value="1"/>
</dbReference>
<comment type="caution">
    <text evidence="1">The sequence shown here is derived from an EMBL/GenBank/DDBJ whole genome shotgun (WGS) entry which is preliminary data.</text>
</comment>
<dbReference type="EMBL" id="RCHU01001107">
    <property type="protein sequence ID" value="TKR78593.1"/>
    <property type="molecule type" value="Genomic_DNA"/>
</dbReference>